<feature type="compositionally biased region" description="Basic and acidic residues" evidence="5">
    <location>
        <begin position="347"/>
        <end position="359"/>
    </location>
</feature>
<keyword evidence="1" id="KW-0479">Metal-binding</keyword>
<dbReference type="SMART" id="SM00184">
    <property type="entry name" value="RING"/>
    <property type="match status" value="1"/>
</dbReference>
<dbReference type="EMBL" id="GBGP01000079">
    <property type="protein sequence ID" value="JAC85104.1"/>
    <property type="molecule type" value="mRNA"/>
</dbReference>
<evidence type="ECO:0000256" key="2">
    <source>
        <dbReference type="ARBA" id="ARBA00022771"/>
    </source>
</evidence>
<dbReference type="SUPFAM" id="SSF57850">
    <property type="entry name" value="RING/U-box"/>
    <property type="match status" value="1"/>
</dbReference>
<feature type="region of interest" description="Disordered" evidence="5">
    <location>
        <begin position="201"/>
        <end position="244"/>
    </location>
</feature>
<evidence type="ECO:0000259" key="6">
    <source>
        <dbReference type="PROSITE" id="PS50089"/>
    </source>
</evidence>
<feature type="compositionally biased region" description="Polar residues" evidence="5">
    <location>
        <begin position="386"/>
        <end position="414"/>
    </location>
</feature>
<dbReference type="InterPro" id="IPR051834">
    <property type="entry name" value="RING_finger_E3_ligase"/>
</dbReference>
<protein>
    <submittedName>
        <fullName evidence="7">Ring finger containing protein</fullName>
    </submittedName>
</protein>
<dbReference type="SMART" id="SM00744">
    <property type="entry name" value="RINGv"/>
    <property type="match status" value="1"/>
</dbReference>
<dbReference type="InterPro" id="IPR011016">
    <property type="entry name" value="Znf_RING-CH"/>
</dbReference>
<feature type="compositionally biased region" description="Polar residues" evidence="5">
    <location>
        <begin position="48"/>
        <end position="60"/>
    </location>
</feature>
<evidence type="ECO:0000256" key="3">
    <source>
        <dbReference type="ARBA" id="ARBA00022833"/>
    </source>
</evidence>
<keyword evidence="3" id="KW-0862">Zinc</keyword>
<name>A0A069DUX8_9CNID</name>
<feature type="domain" description="RING-type" evidence="6">
    <location>
        <begin position="137"/>
        <end position="178"/>
    </location>
</feature>
<keyword evidence="2 4" id="KW-0863">Zinc-finger</keyword>
<feature type="region of interest" description="Disordered" evidence="5">
    <location>
        <begin position="19"/>
        <end position="62"/>
    </location>
</feature>
<organism evidence="7">
    <name type="scientific">Clytia hemisphaerica</name>
    <dbReference type="NCBI Taxonomy" id="252671"/>
    <lineage>
        <taxon>Eukaryota</taxon>
        <taxon>Metazoa</taxon>
        <taxon>Cnidaria</taxon>
        <taxon>Hydrozoa</taxon>
        <taxon>Hydroidolina</taxon>
        <taxon>Leptothecata</taxon>
        <taxon>Obeliida</taxon>
        <taxon>Clytiidae</taxon>
        <taxon>Clytia</taxon>
    </lineage>
</organism>
<feature type="compositionally biased region" description="Low complexity" evidence="5">
    <location>
        <begin position="217"/>
        <end position="231"/>
    </location>
</feature>
<dbReference type="GO" id="GO:0005634">
    <property type="term" value="C:nucleus"/>
    <property type="evidence" value="ECO:0007669"/>
    <property type="project" value="TreeGrafter"/>
</dbReference>
<dbReference type="PANTHER" id="PTHR45931:SF3">
    <property type="entry name" value="RING ZINC FINGER-CONTAINING PROTEIN"/>
    <property type="match status" value="1"/>
</dbReference>
<evidence type="ECO:0000313" key="7">
    <source>
        <dbReference type="EMBL" id="JAC85104.1"/>
    </source>
</evidence>
<feature type="compositionally biased region" description="Acidic residues" evidence="5">
    <location>
        <begin position="26"/>
        <end position="39"/>
    </location>
</feature>
<evidence type="ECO:0000256" key="5">
    <source>
        <dbReference type="SAM" id="MobiDB-lite"/>
    </source>
</evidence>
<dbReference type="GO" id="GO:0008270">
    <property type="term" value="F:zinc ion binding"/>
    <property type="evidence" value="ECO:0007669"/>
    <property type="project" value="UniProtKB-KW"/>
</dbReference>
<dbReference type="PANTHER" id="PTHR45931">
    <property type="entry name" value="SI:CH211-59O9.10"/>
    <property type="match status" value="1"/>
</dbReference>
<dbReference type="InterPro" id="IPR001841">
    <property type="entry name" value="Znf_RING"/>
</dbReference>
<reference evidence="7" key="1">
    <citation type="journal article" date="2014" name="PLoS Genet.">
        <title>Differential Responses to Wnt and PCP Disruption Predict Expression and Developmental Function of Conserved and Novel Genes in a Cnidarian.</title>
        <authorList>
            <person name="Lapebie P."/>
            <person name="Ruggiero A."/>
            <person name="Barreau C."/>
            <person name="Chevalier S."/>
            <person name="Chang P."/>
            <person name="Dru P."/>
            <person name="Houliston E."/>
            <person name="Momose T."/>
        </authorList>
    </citation>
    <scope>NUCLEOTIDE SEQUENCE</scope>
</reference>
<dbReference type="PROSITE" id="PS50089">
    <property type="entry name" value="ZF_RING_2"/>
    <property type="match status" value="1"/>
</dbReference>
<dbReference type="Pfam" id="PF13639">
    <property type="entry name" value="zf-RING_2"/>
    <property type="match status" value="1"/>
</dbReference>
<dbReference type="GO" id="GO:0006511">
    <property type="term" value="P:ubiquitin-dependent protein catabolic process"/>
    <property type="evidence" value="ECO:0007669"/>
    <property type="project" value="TreeGrafter"/>
</dbReference>
<dbReference type="InterPro" id="IPR013083">
    <property type="entry name" value="Znf_RING/FYVE/PHD"/>
</dbReference>
<accession>A0A069DUX8</accession>
<feature type="region of interest" description="Disordered" evidence="5">
    <location>
        <begin position="294"/>
        <end position="429"/>
    </location>
</feature>
<dbReference type="GO" id="GO:0061630">
    <property type="term" value="F:ubiquitin protein ligase activity"/>
    <property type="evidence" value="ECO:0007669"/>
    <property type="project" value="TreeGrafter"/>
</dbReference>
<dbReference type="AlphaFoldDB" id="A0A069DUX8"/>
<dbReference type="Gene3D" id="3.30.40.10">
    <property type="entry name" value="Zinc/RING finger domain, C3HC4 (zinc finger)"/>
    <property type="match status" value="1"/>
</dbReference>
<sequence length="429" mass="47413">MDNEDINLVDSDTDYEDSELSILGDSDSDGLDTSDTSDDDAGRWFSEGSISNASSDSSLYESFGEEGEAGGFFELMNQHLEIFNHEADSFFRVSLRTLYDTLMEFMEERVGPTPNHIIQSLPTIKVTLAQLATNTSCPICFVDYEPNEELVKLPCNHLYHKQCIVSWLKLKSTCPTCRLDLKKDAPIETIDLTNTEIDNLLDGAENNDENNTNEQADTLQQSDTQTNSNTTRGISISSEDDIENTNTNEASAIVQAHRIFSRSSSPILIVDSSEETDSNASPFSSKVSIVDATRRELNTGARPRLNRGETSRSNEGSQDRLNIASSSSSQTKGNIDSVSRLGNSESDLNRLERSYDQNKPHFSGSSSSSSSRNKLDTGVIPKLNRGENSSSIDNRINVGATSSQNKRQTTTHTISEVPKKRKSKETEIW</sequence>
<evidence type="ECO:0000256" key="1">
    <source>
        <dbReference type="ARBA" id="ARBA00022723"/>
    </source>
</evidence>
<feature type="compositionally biased region" description="Polar residues" evidence="5">
    <location>
        <begin position="313"/>
        <end position="346"/>
    </location>
</feature>
<dbReference type="CDD" id="cd16454">
    <property type="entry name" value="RING-H2_PA-TM-RING"/>
    <property type="match status" value="1"/>
</dbReference>
<proteinExistence type="evidence at transcript level"/>
<evidence type="ECO:0000256" key="4">
    <source>
        <dbReference type="PROSITE-ProRule" id="PRU00175"/>
    </source>
</evidence>